<dbReference type="PANTHER" id="PTHR31251">
    <property type="entry name" value="SQUAMOSA PROMOTER-BINDING-LIKE PROTEIN 4"/>
    <property type="match status" value="1"/>
</dbReference>
<keyword evidence="3 9" id="KW-0863">Zinc-finger</keyword>
<dbReference type="GO" id="GO:0008270">
    <property type="term" value="F:zinc ion binding"/>
    <property type="evidence" value="ECO:0007669"/>
    <property type="project" value="UniProtKB-KW"/>
</dbReference>
<evidence type="ECO:0000256" key="9">
    <source>
        <dbReference type="PROSITE-ProRule" id="PRU00470"/>
    </source>
</evidence>
<keyword evidence="5" id="KW-0805">Transcription regulation</keyword>
<dbReference type="Pfam" id="PF03110">
    <property type="entry name" value="SBP"/>
    <property type="match status" value="1"/>
</dbReference>
<proteinExistence type="predicted"/>
<reference evidence="12" key="1">
    <citation type="submission" date="2013-07" db="EMBL/GenBank/DDBJ databases">
        <title>The genome of Eucalyptus grandis.</title>
        <authorList>
            <person name="Schmutz J."/>
            <person name="Hayes R."/>
            <person name="Myburg A."/>
            <person name="Tuskan G."/>
            <person name="Grattapaglia D."/>
            <person name="Rokhsar D.S."/>
        </authorList>
    </citation>
    <scope>NUCLEOTIDE SEQUENCE</scope>
    <source>
        <tissue evidence="12">Leaf extractions</tissue>
    </source>
</reference>
<dbReference type="PANTHER" id="PTHR31251:SF74">
    <property type="entry name" value="SQUAMOSA PROMOTER-BINDING-LIKE PROTEIN 2"/>
    <property type="match status" value="1"/>
</dbReference>
<dbReference type="InterPro" id="IPR044817">
    <property type="entry name" value="SBP-like"/>
</dbReference>
<keyword evidence="8" id="KW-0539">Nucleus</keyword>
<evidence type="ECO:0000259" key="11">
    <source>
        <dbReference type="PROSITE" id="PS51141"/>
    </source>
</evidence>
<dbReference type="GO" id="GO:0048510">
    <property type="term" value="P:regulation of timing of transition from vegetative to reproductive phase"/>
    <property type="evidence" value="ECO:0000318"/>
    <property type="project" value="GO_Central"/>
</dbReference>
<keyword evidence="6" id="KW-0238">DNA-binding</keyword>
<dbReference type="Gramene" id="KCW86927">
    <property type="protein sequence ID" value="KCW86927"/>
    <property type="gene ID" value="EUGRSUZ_B03500"/>
</dbReference>
<dbReference type="SUPFAM" id="SSF103612">
    <property type="entry name" value="SBT domain"/>
    <property type="match status" value="1"/>
</dbReference>
<dbReference type="GO" id="GO:0005634">
    <property type="term" value="C:nucleus"/>
    <property type="evidence" value="ECO:0000318"/>
    <property type="project" value="GO_Central"/>
</dbReference>
<dbReference type="PROSITE" id="PS51141">
    <property type="entry name" value="ZF_SBP"/>
    <property type="match status" value="1"/>
</dbReference>
<comment type="subcellular location">
    <subcellularLocation>
        <location evidence="1">Nucleus</location>
    </subcellularLocation>
</comment>
<sequence length="488" mass="53532">MSAISLMEWNAKPPLQWEWENLMMFGSKATETSKPLRATDWGIEAEELIDPGSLFLYENGGGSSSCTSIDPGYTSVSKSSKSASVNSSSTDELKISKFSVEAHEGFSLQSSKKELAVNDFTGMSPALEPSVCSGEPLLSLKLGKRIYFENTIDKDHVKTQDLPSVMKSPDTPAKRNKSNCQGTSAPRCQVEGCNLDLSSAKDYHRKHRVCESHSKCPKVIVSGIERRFCQQCSRFHGLSEFDEKKRSCRKRLSDHNARRRKPPPDVTQLNPARLSALFYGGMQQLNPVLSRAPAIHTRSTASFKWADTQDTKLIEKGPKLPIGGGVGECITIPSNGIPDTLKSTGLGKSYNELLSSKGMPVKTTGGGLGESLASPNLDPSQNIQRALSLLSTDSRDPIRQKSASHEHSVHTNNNCMSRDQSSMYGFGQGSRLASSGYWHAEQRPKHSQTHILNPHNESNIISFGGSSMQECLFSEARHEFSFDSAQLN</sequence>
<dbReference type="OMA" id="KGPYEFG"/>
<name>A0A059D8Q5_EUCGR</name>
<dbReference type="InParanoid" id="A0A059D8Q5"/>
<dbReference type="KEGG" id="egr:104433681"/>
<keyword evidence="4" id="KW-0862">Zinc</keyword>
<dbReference type="InterPro" id="IPR004333">
    <property type="entry name" value="SBP_dom"/>
</dbReference>
<evidence type="ECO:0000313" key="12">
    <source>
        <dbReference type="EMBL" id="KCW86927.1"/>
    </source>
</evidence>
<evidence type="ECO:0000256" key="1">
    <source>
        <dbReference type="ARBA" id="ARBA00004123"/>
    </source>
</evidence>
<evidence type="ECO:0000256" key="7">
    <source>
        <dbReference type="ARBA" id="ARBA00023163"/>
    </source>
</evidence>
<feature type="region of interest" description="Disordered" evidence="10">
    <location>
        <begin position="391"/>
        <end position="416"/>
    </location>
</feature>
<evidence type="ECO:0000256" key="2">
    <source>
        <dbReference type="ARBA" id="ARBA00022723"/>
    </source>
</evidence>
<dbReference type="SMR" id="A0A059D8Q5"/>
<dbReference type="AlphaFoldDB" id="A0A059D8Q5"/>
<protein>
    <recommendedName>
        <fullName evidence="11">SBP-type domain-containing protein</fullName>
    </recommendedName>
</protein>
<dbReference type="EMBL" id="KK198754">
    <property type="protein sequence ID" value="KCW86927.1"/>
    <property type="molecule type" value="Genomic_DNA"/>
</dbReference>
<dbReference type="GO" id="GO:0090356">
    <property type="term" value="P:negative regulation of auxin metabolic process"/>
    <property type="evidence" value="ECO:0000318"/>
    <property type="project" value="GO_Central"/>
</dbReference>
<dbReference type="GO" id="GO:0000976">
    <property type="term" value="F:transcription cis-regulatory region binding"/>
    <property type="evidence" value="ECO:0000318"/>
    <property type="project" value="GO_Central"/>
</dbReference>
<dbReference type="eggNOG" id="ENOG502QTXG">
    <property type="taxonomic scope" value="Eukaryota"/>
</dbReference>
<dbReference type="GO" id="GO:0001216">
    <property type="term" value="F:DNA-binding transcription activator activity"/>
    <property type="evidence" value="ECO:0000318"/>
    <property type="project" value="GO_Central"/>
</dbReference>
<evidence type="ECO:0000256" key="4">
    <source>
        <dbReference type="ARBA" id="ARBA00022833"/>
    </source>
</evidence>
<evidence type="ECO:0000256" key="3">
    <source>
        <dbReference type="ARBA" id="ARBA00022771"/>
    </source>
</evidence>
<organism evidence="12">
    <name type="scientific">Eucalyptus grandis</name>
    <name type="common">Flooded gum</name>
    <dbReference type="NCBI Taxonomy" id="71139"/>
    <lineage>
        <taxon>Eukaryota</taxon>
        <taxon>Viridiplantae</taxon>
        <taxon>Streptophyta</taxon>
        <taxon>Embryophyta</taxon>
        <taxon>Tracheophyta</taxon>
        <taxon>Spermatophyta</taxon>
        <taxon>Magnoliopsida</taxon>
        <taxon>eudicotyledons</taxon>
        <taxon>Gunneridae</taxon>
        <taxon>Pentapetalae</taxon>
        <taxon>rosids</taxon>
        <taxon>malvids</taxon>
        <taxon>Myrtales</taxon>
        <taxon>Myrtaceae</taxon>
        <taxon>Myrtoideae</taxon>
        <taxon>Eucalypteae</taxon>
        <taxon>Eucalyptus</taxon>
    </lineage>
</organism>
<feature type="compositionally biased region" description="Basic and acidic residues" evidence="10">
    <location>
        <begin position="393"/>
        <end position="409"/>
    </location>
</feature>
<keyword evidence="2" id="KW-0479">Metal-binding</keyword>
<evidence type="ECO:0000256" key="6">
    <source>
        <dbReference type="ARBA" id="ARBA00023125"/>
    </source>
</evidence>
<feature type="region of interest" description="Disordered" evidence="10">
    <location>
        <begin position="162"/>
        <end position="181"/>
    </location>
</feature>
<evidence type="ECO:0000256" key="5">
    <source>
        <dbReference type="ARBA" id="ARBA00023015"/>
    </source>
</evidence>
<keyword evidence="7" id="KW-0804">Transcription</keyword>
<gene>
    <name evidence="12" type="ORF">EUGRSUZ_B03500</name>
</gene>
<evidence type="ECO:0000256" key="10">
    <source>
        <dbReference type="SAM" id="MobiDB-lite"/>
    </source>
</evidence>
<dbReference type="FunFam" id="4.10.1100.10:FF:000001">
    <property type="entry name" value="Squamosa promoter-binding-like protein 14"/>
    <property type="match status" value="1"/>
</dbReference>
<dbReference type="OrthoDB" id="514967at2759"/>
<dbReference type="InterPro" id="IPR036893">
    <property type="entry name" value="SBP_sf"/>
</dbReference>
<dbReference type="STRING" id="71139.A0A059D8Q5"/>
<dbReference type="FunCoup" id="A0A059D8Q5">
    <property type="interactions" value="536"/>
</dbReference>
<accession>A0A059D8Q5</accession>
<dbReference type="Gene3D" id="4.10.1100.10">
    <property type="entry name" value="Transcription factor, SBP-box domain"/>
    <property type="match status" value="1"/>
</dbReference>
<feature type="domain" description="SBP-type" evidence="11">
    <location>
        <begin position="185"/>
        <end position="262"/>
    </location>
</feature>
<evidence type="ECO:0000256" key="8">
    <source>
        <dbReference type="ARBA" id="ARBA00023242"/>
    </source>
</evidence>